<dbReference type="Gene3D" id="3.40.50.720">
    <property type="entry name" value="NAD(P)-binding Rossmann-like Domain"/>
    <property type="match status" value="1"/>
</dbReference>
<accession>A0A9W9X3G0</accession>
<dbReference type="GO" id="GO:0005634">
    <property type="term" value="C:nucleus"/>
    <property type="evidence" value="ECO:0007669"/>
    <property type="project" value="TreeGrafter"/>
</dbReference>
<evidence type="ECO:0000256" key="1">
    <source>
        <dbReference type="ARBA" id="ARBA00006328"/>
    </source>
</evidence>
<organism evidence="4 5">
    <name type="scientific">Penicillium diatomitis</name>
    <dbReference type="NCBI Taxonomy" id="2819901"/>
    <lineage>
        <taxon>Eukaryota</taxon>
        <taxon>Fungi</taxon>
        <taxon>Dikarya</taxon>
        <taxon>Ascomycota</taxon>
        <taxon>Pezizomycotina</taxon>
        <taxon>Eurotiomycetes</taxon>
        <taxon>Eurotiomycetidae</taxon>
        <taxon>Eurotiales</taxon>
        <taxon>Aspergillaceae</taxon>
        <taxon>Penicillium</taxon>
    </lineage>
</organism>
<dbReference type="InterPro" id="IPR036291">
    <property type="entry name" value="NAD(P)-bd_dom_sf"/>
</dbReference>
<dbReference type="EMBL" id="JAPWDQ010000008">
    <property type="protein sequence ID" value="KAJ5482930.1"/>
    <property type="molecule type" value="Genomic_DNA"/>
</dbReference>
<evidence type="ECO:0000313" key="4">
    <source>
        <dbReference type="EMBL" id="KAJ5482930.1"/>
    </source>
</evidence>
<evidence type="ECO:0000259" key="3">
    <source>
        <dbReference type="Pfam" id="PF05368"/>
    </source>
</evidence>
<dbReference type="GeneID" id="81626227"/>
<dbReference type="AlphaFoldDB" id="A0A9W9X3G0"/>
<feature type="domain" description="NmrA-like" evidence="3">
    <location>
        <begin position="6"/>
        <end position="298"/>
    </location>
</feature>
<dbReference type="Pfam" id="PF05368">
    <property type="entry name" value="NmrA"/>
    <property type="match status" value="1"/>
</dbReference>
<comment type="caution">
    <text evidence="4">The sequence shown here is derived from an EMBL/GenBank/DDBJ whole genome shotgun (WGS) entry which is preliminary data.</text>
</comment>
<comment type="similarity">
    <text evidence="1">Belongs to the NmrA-type oxidoreductase family.</text>
</comment>
<evidence type="ECO:0000313" key="5">
    <source>
        <dbReference type="Proteomes" id="UP001148312"/>
    </source>
</evidence>
<protein>
    <recommendedName>
        <fullName evidence="3">NmrA-like domain-containing protein</fullName>
    </recommendedName>
</protein>
<dbReference type="Proteomes" id="UP001148312">
    <property type="component" value="Unassembled WGS sequence"/>
</dbReference>
<reference evidence="4" key="2">
    <citation type="journal article" date="2023" name="IMA Fungus">
        <title>Comparative genomic study of the Penicillium genus elucidates a diverse pangenome and 15 lateral gene transfer events.</title>
        <authorList>
            <person name="Petersen C."/>
            <person name="Sorensen T."/>
            <person name="Nielsen M.R."/>
            <person name="Sondergaard T.E."/>
            <person name="Sorensen J.L."/>
            <person name="Fitzpatrick D.A."/>
            <person name="Frisvad J.C."/>
            <person name="Nielsen K.L."/>
        </authorList>
    </citation>
    <scope>NUCLEOTIDE SEQUENCE</scope>
    <source>
        <strain evidence="4">IBT 30728</strain>
    </source>
</reference>
<evidence type="ECO:0000256" key="2">
    <source>
        <dbReference type="ARBA" id="ARBA00022857"/>
    </source>
</evidence>
<dbReference type="InterPro" id="IPR051164">
    <property type="entry name" value="NmrA-like_oxidored"/>
</dbReference>
<gene>
    <name evidence="4" type="ORF">N7539_006376</name>
</gene>
<dbReference type="PANTHER" id="PTHR42748">
    <property type="entry name" value="NITROGEN METABOLITE REPRESSION PROTEIN NMRA FAMILY MEMBER"/>
    <property type="match status" value="1"/>
</dbReference>
<reference evidence="4" key="1">
    <citation type="submission" date="2022-12" db="EMBL/GenBank/DDBJ databases">
        <authorList>
            <person name="Petersen C."/>
        </authorList>
    </citation>
    <scope>NUCLEOTIDE SEQUENCE</scope>
    <source>
        <strain evidence="4">IBT 30728</strain>
    </source>
</reference>
<keyword evidence="5" id="KW-1185">Reference proteome</keyword>
<dbReference type="RefSeq" id="XP_056788902.1">
    <property type="nucleotide sequence ID" value="XM_056935978.1"/>
</dbReference>
<keyword evidence="2" id="KW-0521">NADP</keyword>
<dbReference type="PANTHER" id="PTHR42748:SF29">
    <property type="entry name" value="NMRA-LIKE DOMAIN-CONTAINING PROTEIN"/>
    <property type="match status" value="1"/>
</dbReference>
<dbReference type="InterPro" id="IPR008030">
    <property type="entry name" value="NmrA-like"/>
</dbReference>
<proteinExistence type="inferred from homology"/>
<name>A0A9W9X3G0_9EURO</name>
<dbReference type="Gene3D" id="3.90.25.10">
    <property type="entry name" value="UDP-galactose 4-epimerase, domain 1"/>
    <property type="match status" value="1"/>
</dbReference>
<dbReference type="SUPFAM" id="SSF51735">
    <property type="entry name" value="NAD(P)-binding Rossmann-fold domains"/>
    <property type="match status" value="1"/>
</dbReference>
<sequence length="338" mass="36252">MSPPSKKTIAIVGATGIQGSSVARTFLDLGIWHVRCLTRDPTSPKAGELAALHAEVTKADLDDKESLRRAFEGVHAIFLNTDFWRPYAHARSNGLDHDTSVKQAFDIEVRHGRNAADVAASIPTLERFVYSALGPMKAASGGKYAASHHWETKASIVEYILARPGLAGKASFIYLGAYATNPFLAPRPDPRTGELVCVVPTGRATRTPIIDTAASTGAFVRALVEDEQPGTKLLAYDEYLSLQSVVDAWSAVSGEEVKLISMTMEDMARATGIPEEVLGGLAFIGEFGYCAGLENVIEPAQLKKEIPCQSFKTWLEKQDLRGLMSGAGETMTAAGAPS</sequence>